<evidence type="ECO:0000256" key="1">
    <source>
        <dbReference type="ARBA" id="ARBA00001938"/>
    </source>
</evidence>
<dbReference type="InterPro" id="IPR045257">
    <property type="entry name" value="E2/Pdx1"/>
</dbReference>
<dbReference type="Proteomes" id="UP000005143">
    <property type="component" value="Unassembled WGS sequence"/>
</dbReference>
<dbReference type="InterPro" id="IPR001078">
    <property type="entry name" value="2-oxoacid_DH_actylTfrase"/>
</dbReference>
<dbReference type="SUPFAM" id="SSF51230">
    <property type="entry name" value="Single hybrid motif"/>
    <property type="match status" value="1"/>
</dbReference>
<dbReference type="InterPro" id="IPR000089">
    <property type="entry name" value="Biotin_lipoyl"/>
</dbReference>
<dbReference type="RefSeq" id="WP_007573777.1">
    <property type="nucleotide sequence ID" value="NZ_AGUD01000127.1"/>
</dbReference>
<evidence type="ECO:0000256" key="3">
    <source>
        <dbReference type="ARBA" id="ARBA00022823"/>
    </source>
</evidence>
<dbReference type="Pfam" id="PF00364">
    <property type="entry name" value="Biotin_lipoyl"/>
    <property type="match status" value="1"/>
</dbReference>
<evidence type="ECO:0000256" key="2">
    <source>
        <dbReference type="ARBA" id="ARBA00007317"/>
    </source>
</evidence>
<keyword evidence="4 7" id="KW-0012">Acyltransferase</keyword>
<evidence type="ECO:0000256" key="5">
    <source>
        <dbReference type="SAM" id="MobiDB-lite"/>
    </source>
</evidence>
<organism evidence="7 8">
    <name type="scientific">Patulibacter medicamentivorans</name>
    <dbReference type="NCBI Taxonomy" id="1097667"/>
    <lineage>
        <taxon>Bacteria</taxon>
        <taxon>Bacillati</taxon>
        <taxon>Actinomycetota</taxon>
        <taxon>Thermoleophilia</taxon>
        <taxon>Solirubrobacterales</taxon>
        <taxon>Patulibacteraceae</taxon>
        <taxon>Patulibacter</taxon>
    </lineage>
</organism>
<dbReference type="InterPro" id="IPR023213">
    <property type="entry name" value="CAT-like_dom_sf"/>
</dbReference>
<keyword evidence="7" id="KW-0670">Pyruvate</keyword>
<keyword evidence="3 4" id="KW-0450">Lipoyl</keyword>
<dbReference type="PANTHER" id="PTHR23151">
    <property type="entry name" value="DIHYDROLIPOAMIDE ACETYL/SUCCINYL-TRANSFERASE-RELATED"/>
    <property type="match status" value="1"/>
</dbReference>
<dbReference type="CDD" id="cd06849">
    <property type="entry name" value="lipoyl_domain"/>
    <property type="match status" value="1"/>
</dbReference>
<dbReference type="GO" id="GO:0006086">
    <property type="term" value="P:pyruvate decarboxylation to acetyl-CoA"/>
    <property type="evidence" value="ECO:0007669"/>
    <property type="project" value="InterPro"/>
</dbReference>
<evidence type="ECO:0000259" key="6">
    <source>
        <dbReference type="PROSITE" id="PS50968"/>
    </source>
</evidence>
<evidence type="ECO:0000313" key="8">
    <source>
        <dbReference type="Proteomes" id="UP000005143"/>
    </source>
</evidence>
<feature type="compositionally biased region" description="Low complexity" evidence="5">
    <location>
        <begin position="112"/>
        <end position="131"/>
    </location>
</feature>
<keyword evidence="4 7" id="KW-0808">Transferase</keyword>
<dbReference type="Gene3D" id="2.40.50.100">
    <property type="match status" value="1"/>
</dbReference>
<feature type="domain" description="Lipoyl-binding" evidence="6">
    <location>
        <begin position="1"/>
        <end position="75"/>
    </location>
</feature>
<dbReference type="PATRIC" id="fig|1097667.3.peg.1856"/>
<comment type="cofactor">
    <cofactor evidence="1 4">
        <name>(R)-lipoate</name>
        <dbReference type="ChEBI" id="CHEBI:83088"/>
    </cofactor>
</comment>
<gene>
    <name evidence="7" type="ORF">PAI11_18730</name>
</gene>
<dbReference type="EMBL" id="AGUD01000127">
    <property type="protein sequence ID" value="EHN11256.1"/>
    <property type="molecule type" value="Genomic_DNA"/>
</dbReference>
<sequence>MPAVLMPRLSDSMEEGTIVSWLVPDGTAVAPGVEIVEIETDKATMAYAADVAGVLRIGAGAGATLPLGALIGLIEVEGEELSAADLAGVVGAAEHITEDAAAAPPADPPREGPAATPEAPAAPATGAAPAASRRDPTRIERLVARRMVQSRTEIPEFTVTVEVDMSAALALRADLKAVAGGSSGRRVPSVNDLIVKACALALRDHPRINSAWVDEQIVTPERVNVGIAVATDDDGLVVPVLADADELTLGVLAARTRELTRRARTGEITPPELCGGTFTISNLGMLGVAHFTAIISPGQGAILAVGSSQQRYVPVAGEPVLRPILSLTLTSDHRVIYGAHAAAFLDRVRALLEHPGGLAL</sequence>
<proteinExistence type="inferred from homology"/>
<evidence type="ECO:0000256" key="4">
    <source>
        <dbReference type="RuleBase" id="RU003423"/>
    </source>
</evidence>
<accession>H0E4Y8</accession>
<feature type="region of interest" description="Disordered" evidence="5">
    <location>
        <begin position="101"/>
        <end position="136"/>
    </location>
</feature>
<dbReference type="InterPro" id="IPR011053">
    <property type="entry name" value="Single_hybrid_motif"/>
</dbReference>
<comment type="similarity">
    <text evidence="2 4">Belongs to the 2-oxoacid dehydrogenase family.</text>
</comment>
<dbReference type="Pfam" id="PF00198">
    <property type="entry name" value="2-oxoacid_dh"/>
    <property type="match status" value="1"/>
</dbReference>
<reference evidence="7 8" key="1">
    <citation type="journal article" date="2013" name="Biodegradation">
        <title>Quantitative proteomic analysis of ibuprofen-degrading Patulibacter sp. strain I11.</title>
        <authorList>
            <person name="Almeida B."/>
            <person name="Kjeldal H."/>
            <person name="Lolas I."/>
            <person name="Knudsen A.D."/>
            <person name="Carvalho G."/>
            <person name="Nielsen K.L."/>
            <person name="Barreto Crespo M.T."/>
            <person name="Stensballe A."/>
            <person name="Nielsen J.L."/>
        </authorList>
    </citation>
    <scope>NUCLEOTIDE SEQUENCE [LARGE SCALE GENOMIC DNA]</scope>
    <source>
        <strain evidence="7 8">I11</strain>
    </source>
</reference>
<dbReference type="AlphaFoldDB" id="H0E4Y8"/>
<dbReference type="Gene3D" id="3.30.559.10">
    <property type="entry name" value="Chloramphenicol acetyltransferase-like domain"/>
    <property type="match status" value="1"/>
</dbReference>
<name>H0E4Y8_9ACTN</name>
<evidence type="ECO:0000313" key="7">
    <source>
        <dbReference type="EMBL" id="EHN11256.1"/>
    </source>
</evidence>
<comment type="caution">
    <text evidence="7">The sequence shown here is derived from an EMBL/GenBank/DDBJ whole genome shotgun (WGS) entry which is preliminary data.</text>
</comment>
<keyword evidence="8" id="KW-1185">Reference proteome</keyword>
<dbReference type="GO" id="GO:0045254">
    <property type="term" value="C:pyruvate dehydrogenase complex"/>
    <property type="evidence" value="ECO:0007669"/>
    <property type="project" value="InterPro"/>
</dbReference>
<dbReference type="PROSITE" id="PS50968">
    <property type="entry name" value="BIOTINYL_LIPOYL"/>
    <property type="match status" value="1"/>
</dbReference>
<dbReference type="OrthoDB" id="9805770at2"/>
<dbReference type="SUPFAM" id="SSF52777">
    <property type="entry name" value="CoA-dependent acyltransferases"/>
    <property type="match status" value="1"/>
</dbReference>
<dbReference type="GO" id="GO:0016746">
    <property type="term" value="F:acyltransferase activity"/>
    <property type="evidence" value="ECO:0007669"/>
    <property type="project" value="UniProtKB-KW"/>
</dbReference>
<protein>
    <recommendedName>
        <fullName evidence="4">Dihydrolipoamide acetyltransferase component of pyruvate dehydrogenase complex</fullName>
        <ecNumber evidence="4">2.3.1.-</ecNumber>
    </recommendedName>
</protein>
<dbReference type="PANTHER" id="PTHR23151:SF90">
    <property type="entry name" value="DIHYDROLIPOYLLYSINE-RESIDUE ACETYLTRANSFERASE COMPONENT OF PYRUVATE DEHYDROGENASE COMPLEX, MITOCHONDRIAL-RELATED"/>
    <property type="match status" value="1"/>
</dbReference>
<dbReference type="EC" id="2.3.1.-" evidence="4"/>